<dbReference type="PANTHER" id="PTHR43806">
    <property type="entry name" value="PEPTIDASE S8"/>
    <property type="match status" value="1"/>
</dbReference>
<evidence type="ECO:0000313" key="10">
    <source>
        <dbReference type="Proteomes" id="UP001500618"/>
    </source>
</evidence>
<dbReference type="RefSeq" id="WP_344311405.1">
    <property type="nucleotide sequence ID" value="NZ_BAAANY010000011.1"/>
</dbReference>
<protein>
    <submittedName>
        <fullName evidence="9">S8 family serine peptidase</fullName>
    </submittedName>
</protein>
<keyword evidence="3 5" id="KW-0378">Hydrolase</keyword>
<sequence>MASGLAFVLVAGMVGVAPAGAAPPSPGKPGKATGKSQVVTLITGDKVTLSGSGAQQSAVVSAALGRTHMSFVINKVKDDVTVLPADVLPLLAAGKVDSRLFDVSLLVRDGYDDAHRADIPLLETGPAGARPAVLPDAQNSVSFAKLGIIATRVKKPTATAFWQAVRGGTGARTLAAGVQKLWLDGKVHAALDQSVPQIGAPEAWKAGFTGKGVPVAILDTGLDADHPDFAGEVLASRDFSGSTTGTQDHFGHGTHVASIVAGSGAASGGKYKGVAPGAKLLIGKVLGDDGSGYDSGIIAGMQWAVDQHARVVNMSLGSDEPSDGTDPMSQAVNMLTAQSGTLFVLAAGNSGPSSQVGSPAAADAALTVSAVTKQDQYATFSSLGPRLGDYAVKPDISAPGVDIVAARAAGSDIGDPVGDSYQRLSGTSMASPHVAGSAAILVQEHPDWQADQLKAALMSTSKQISGANVYQQGDGRVDVARAYAQKVTATGSLSFGYLRWPHMGQPPETKTITYRNDGDTAVTLAVTPAVTDASGKPAADGSFALSATNVAVPAHGRSTVDVIFDPAKAPVGQYGGWITATAGDTVVRTAVGAYQEPEKYDLTLTVLGRDGRPATNGEVFGINRANMQPFGVQVGPDGTVRLRLDAGHLAFATTVYQFSGDDVVSTAGISTPDLDLHANTSLTIDAAKDAQPSVITVDQPGAQQLSQMLGWHLTGMPIGLYLAQLVGGGAALYSGSVGKPAADFQLGLESTFAEPEAVVTGIGSGGSRVVLSYAVNSPRATTKGTRQLVSGGTGTPADLSKAEVKGRVVLVAPAGNDPAVIAADVAKAGGVGMIEVGRLFSVPNDTPIPVYEAGTEADSQLLLDAVAHGPTTVSLTTVASSPYQYDLFYPISGAFPVGGLRHETKSQLAHIKAKFRAAGVSYGYTFIAGDFNGFFSNIEIPVGLPSTQDQYLSPRVSWLVGGMIGSYFDQTNWFSARQSLPAQAFRAGRAVEQSWNGAVFSPRVSTAPVFTTDPPYAYRSGDTLGFGIPLRVDSSADHSDYTCYLGMGSNQLLRNGTPVTTGPGASPCPGGGEWTVPADDAAYEFKAQMASDAPASTFSSRVSATWDFRSAHVAGNANQPLPLLDVGYSPPADDYNRVPVNAVVPISVGRQRGSAAARVSSVQAWASFDDGKTWSLVRAVGAGDTWVLPVLGGKSGGFVSLRVKATDTAGNSVDETMVHAYQLR</sequence>
<keyword evidence="4 5" id="KW-0720">Serine protease</keyword>
<evidence type="ECO:0000256" key="3">
    <source>
        <dbReference type="ARBA" id="ARBA00022801"/>
    </source>
</evidence>
<evidence type="ECO:0000259" key="8">
    <source>
        <dbReference type="Pfam" id="PF00082"/>
    </source>
</evidence>
<dbReference type="InterPro" id="IPR022398">
    <property type="entry name" value="Peptidase_S8_His-AS"/>
</dbReference>
<evidence type="ECO:0000313" key="9">
    <source>
        <dbReference type="EMBL" id="GAA1683748.1"/>
    </source>
</evidence>
<keyword evidence="2 5" id="KW-0645">Protease</keyword>
<accession>A0ABN2H988</accession>
<evidence type="ECO:0000256" key="6">
    <source>
        <dbReference type="RuleBase" id="RU003355"/>
    </source>
</evidence>
<dbReference type="InterPro" id="IPR015500">
    <property type="entry name" value="Peptidase_S8_subtilisin-rel"/>
</dbReference>
<keyword evidence="10" id="KW-1185">Reference proteome</keyword>
<feature type="active site" description="Charge relay system" evidence="5">
    <location>
        <position position="219"/>
    </location>
</feature>
<dbReference type="SUPFAM" id="SSF52743">
    <property type="entry name" value="Subtilisin-like"/>
    <property type="match status" value="1"/>
</dbReference>
<dbReference type="InterPro" id="IPR050131">
    <property type="entry name" value="Peptidase_S8_subtilisin-like"/>
</dbReference>
<evidence type="ECO:0000256" key="1">
    <source>
        <dbReference type="ARBA" id="ARBA00011073"/>
    </source>
</evidence>
<dbReference type="CDD" id="cd07487">
    <property type="entry name" value="Peptidases_S8_1"/>
    <property type="match status" value="1"/>
</dbReference>
<feature type="active site" description="Charge relay system" evidence="5">
    <location>
        <position position="428"/>
    </location>
</feature>
<dbReference type="Proteomes" id="UP001500618">
    <property type="component" value="Unassembled WGS sequence"/>
</dbReference>
<dbReference type="InterPro" id="IPR023828">
    <property type="entry name" value="Peptidase_S8_Ser-AS"/>
</dbReference>
<feature type="domain" description="Peptidase S8/S53" evidence="8">
    <location>
        <begin position="210"/>
        <end position="463"/>
    </location>
</feature>
<feature type="chain" id="PRO_5045900964" evidence="7">
    <location>
        <begin position="22"/>
        <end position="1224"/>
    </location>
</feature>
<dbReference type="InterPro" id="IPR023827">
    <property type="entry name" value="Peptidase_S8_Asp-AS"/>
</dbReference>
<dbReference type="PROSITE" id="PS00138">
    <property type="entry name" value="SUBTILASE_SER"/>
    <property type="match status" value="1"/>
</dbReference>
<evidence type="ECO:0000256" key="4">
    <source>
        <dbReference type="ARBA" id="ARBA00022825"/>
    </source>
</evidence>
<dbReference type="EMBL" id="BAAANY010000011">
    <property type="protein sequence ID" value="GAA1683748.1"/>
    <property type="molecule type" value="Genomic_DNA"/>
</dbReference>
<organism evidence="9 10">
    <name type="scientific">Fodinicola feengrottensis</name>
    <dbReference type="NCBI Taxonomy" id="435914"/>
    <lineage>
        <taxon>Bacteria</taxon>
        <taxon>Bacillati</taxon>
        <taxon>Actinomycetota</taxon>
        <taxon>Actinomycetes</taxon>
        <taxon>Mycobacteriales</taxon>
        <taxon>Fodinicola</taxon>
    </lineage>
</organism>
<gene>
    <name evidence="9" type="ORF">GCM10009765_36260</name>
</gene>
<evidence type="ECO:0000256" key="7">
    <source>
        <dbReference type="SAM" id="SignalP"/>
    </source>
</evidence>
<dbReference type="PROSITE" id="PS00137">
    <property type="entry name" value="SUBTILASE_HIS"/>
    <property type="match status" value="1"/>
</dbReference>
<name>A0ABN2H988_9ACTN</name>
<dbReference type="Pfam" id="PF00082">
    <property type="entry name" value="Peptidase_S8"/>
    <property type="match status" value="1"/>
</dbReference>
<evidence type="ECO:0000256" key="5">
    <source>
        <dbReference type="PROSITE-ProRule" id="PRU01240"/>
    </source>
</evidence>
<dbReference type="PROSITE" id="PS51892">
    <property type="entry name" value="SUBTILASE"/>
    <property type="match status" value="1"/>
</dbReference>
<keyword evidence="7" id="KW-0732">Signal</keyword>
<proteinExistence type="inferred from homology"/>
<reference evidence="9 10" key="1">
    <citation type="journal article" date="2019" name="Int. J. Syst. Evol. Microbiol.">
        <title>The Global Catalogue of Microorganisms (GCM) 10K type strain sequencing project: providing services to taxonomists for standard genome sequencing and annotation.</title>
        <authorList>
            <consortium name="The Broad Institute Genomics Platform"/>
            <consortium name="The Broad Institute Genome Sequencing Center for Infectious Disease"/>
            <person name="Wu L."/>
            <person name="Ma J."/>
        </authorList>
    </citation>
    <scope>NUCLEOTIDE SEQUENCE [LARGE SCALE GENOMIC DNA]</scope>
    <source>
        <strain evidence="9 10">JCM 14718</strain>
    </source>
</reference>
<comment type="similarity">
    <text evidence="1 5 6">Belongs to the peptidase S8 family.</text>
</comment>
<dbReference type="Gene3D" id="3.50.30.30">
    <property type="match status" value="1"/>
</dbReference>
<comment type="caution">
    <text evidence="9">The sequence shown here is derived from an EMBL/GenBank/DDBJ whole genome shotgun (WGS) entry which is preliminary data.</text>
</comment>
<dbReference type="InterPro" id="IPR036852">
    <property type="entry name" value="Peptidase_S8/S53_dom_sf"/>
</dbReference>
<dbReference type="PROSITE" id="PS00136">
    <property type="entry name" value="SUBTILASE_ASP"/>
    <property type="match status" value="1"/>
</dbReference>
<dbReference type="Gene3D" id="3.40.50.200">
    <property type="entry name" value="Peptidase S8/S53 domain"/>
    <property type="match status" value="1"/>
</dbReference>
<feature type="active site" description="Charge relay system" evidence="5">
    <location>
        <position position="252"/>
    </location>
</feature>
<dbReference type="InterPro" id="IPR000209">
    <property type="entry name" value="Peptidase_S8/S53_dom"/>
</dbReference>
<dbReference type="PRINTS" id="PR00723">
    <property type="entry name" value="SUBTILISIN"/>
</dbReference>
<evidence type="ECO:0000256" key="2">
    <source>
        <dbReference type="ARBA" id="ARBA00022670"/>
    </source>
</evidence>
<dbReference type="PANTHER" id="PTHR43806:SF65">
    <property type="entry name" value="SERINE PROTEASE APRX"/>
    <property type="match status" value="1"/>
</dbReference>
<feature type="signal peptide" evidence="7">
    <location>
        <begin position="1"/>
        <end position="21"/>
    </location>
</feature>